<dbReference type="InterPro" id="IPR003313">
    <property type="entry name" value="AraC-bd"/>
</dbReference>
<dbReference type="InterPro" id="IPR037923">
    <property type="entry name" value="HTH-like"/>
</dbReference>
<evidence type="ECO:0000256" key="2">
    <source>
        <dbReference type="ARBA" id="ARBA00023125"/>
    </source>
</evidence>
<dbReference type="PANTHER" id="PTHR43280:SF34">
    <property type="entry name" value="ARAC-FAMILY TRANSCRIPTIONAL REGULATOR"/>
    <property type="match status" value="1"/>
</dbReference>
<dbReference type="Gene3D" id="1.10.10.60">
    <property type="entry name" value="Homeodomain-like"/>
    <property type="match status" value="2"/>
</dbReference>
<dbReference type="SUPFAM" id="SSF46689">
    <property type="entry name" value="Homeodomain-like"/>
    <property type="match status" value="2"/>
</dbReference>
<evidence type="ECO:0000259" key="4">
    <source>
        <dbReference type="PROSITE" id="PS01124"/>
    </source>
</evidence>
<dbReference type="GO" id="GO:0043565">
    <property type="term" value="F:sequence-specific DNA binding"/>
    <property type="evidence" value="ECO:0007669"/>
    <property type="project" value="InterPro"/>
</dbReference>
<dbReference type="InterPro" id="IPR020449">
    <property type="entry name" value="Tscrpt_reg_AraC-type_HTH"/>
</dbReference>
<dbReference type="EMBL" id="SODD01000015">
    <property type="protein sequence ID" value="TDW20051.1"/>
    <property type="molecule type" value="Genomic_DNA"/>
</dbReference>
<dbReference type="PROSITE" id="PS00041">
    <property type="entry name" value="HTH_ARAC_FAMILY_1"/>
    <property type="match status" value="1"/>
</dbReference>
<dbReference type="PANTHER" id="PTHR43280">
    <property type="entry name" value="ARAC-FAMILY TRANSCRIPTIONAL REGULATOR"/>
    <property type="match status" value="1"/>
</dbReference>
<dbReference type="OrthoDB" id="183331at2"/>
<dbReference type="InterPro" id="IPR014710">
    <property type="entry name" value="RmlC-like_jellyroll"/>
</dbReference>
<dbReference type="Pfam" id="PF02311">
    <property type="entry name" value="AraC_binding"/>
    <property type="match status" value="1"/>
</dbReference>
<dbReference type="InterPro" id="IPR009057">
    <property type="entry name" value="Homeodomain-like_sf"/>
</dbReference>
<keyword evidence="6" id="KW-1185">Reference proteome</keyword>
<dbReference type="InterPro" id="IPR018062">
    <property type="entry name" value="HTH_AraC-typ_CS"/>
</dbReference>
<evidence type="ECO:0000313" key="6">
    <source>
        <dbReference type="Proteomes" id="UP000294743"/>
    </source>
</evidence>
<accession>A0A4R7ZT17</accession>
<keyword evidence="2 5" id="KW-0238">DNA-binding</keyword>
<proteinExistence type="predicted"/>
<reference evidence="5 6" key="1">
    <citation type="submission" date="2019-03" db="EMBL/GenBank/DDBJ databases">
        <title>Genomic Encyclopedia of Type Strains, Phase IV (KMG-IV): sequencing the most valuable type-strain genomes for metagenomic binning, comparative biology and taxonomic classification.</title>
        <authorList>
            <person name="Goeker M."/>
        </authorList>
    </citation>
    <scope>NUCLEOTIDE SEQUENCE [LARGE SCALE GENOMIC DNA]</scope>
    <source>
        <strain evidence="5 6">DSM 28867</strain>
    </source>
</reference>
<gene>
    <name evidence="5" type="ORF">EDD63_1159</name>
</gene>
<dbReference type="PROSITE" id="PS01124">
    <property type="entry name" value="HTH_ARAC_FAMILY_2"/>
    <property type="match status" value="1"/>
</dbReference>
<dbReference type="InterPro" id="IPR018060">
    <property type="entry name" value="HTH_AraC"/>
</dbReference>
<dbReference type="Gene3D" id="2.60.120.10">
    <property type="entry name" value="Jelly Rolls"/>
    <property type="match status" value="1"/>
</dbReference>
<evidence type="ECO:0000256" key="3">
    <source>
        <dbReference type="ARBA" id="ARBA00023163"/>
    </source>
</evidence>
<keyword evidence="1" id="KW-0805">Transcription regulation</keyword>
<organism evidence="5 6">
    <name type="scientific">Breznakia blatticola</name>
    <dbReference type="NCBI Taxonomy" id="1754012"/>
    <lineage>
        <taxon>Bacteria</taxon>
        <taxon>Bacillati</taxon>
        <taxon>Bacillota</taxon>
        <taxon>Erysipelotrichia</taxon>
        <taxon>Erysipelotrichales</taxon>
        <taxon>Erysipelotrichaceae</taxon>
        <taxon>Breznakia</taxon>
    </lineage>
</organism>
<dbReference type="SUPFAM" id="SSF51215">
    <property type="entry name" value="Regulatory protein AraC"/>
    <property type="match status" value="1"/>
</dbReference>
<dbReference type="PRINTS" id="PR00032">
    <property type="entry name" value="HTHARAC"/>
</dbReference>
<dbReference type="SMART" id="SM00342">
    <property type="entry name" value="HTH_ARAC"/>
    <property type="match status" value="1"/>
</dbReference>
<dbReference type="Proteomes" id="UP000294743">
    <property type="component" value="Unassembled WGS sequence"/>
</dbReference>
<feature type="domain" description="HTH araC/xylS-type" evidence="4">
    <location>
        <begin position="175"/>
        <end position="273"/>
    </location>
</feature>
<dbReference type="Pfam" id="PF12833">
    <property type="entry name" value="HTH_18"/>
    <property type="match status" value="1"/>
</dbReference>
<dbReference type="RefSeq" id="WP_134169343.1">
    <property type="nucleotide sequence ID" value="NZ_SODD01000015.1"/>
</dbReference>
<evidence type="ECO:0000313" key="5">
    <source>
        <dbReference type="EMBL" id="TDW20051.1"/>
    </source>
</evidence>
<evidence type="ECO:0000256" key="1">
    <source>
        <dbReference type="ARBA" id="ARBA00023015"/>
    </source>
</evidence>
<sequence length="284" mass="33523">MSNNRYQIIRKQHEKTKLVLRYITHAQRGSDWHSVKHVHDFTEIFFVVNGKGRFLIDNESFSTYSDDVVIISSKIPHTESPMENEDFEYIVLGVEGLELQDHNGNKLVRQVFNLNSEHDKMMFYLNVLLQEVELKNERYEAICHNILEVLIFLIIRSNDKQLSYRSITKGMKECEIIENYIKANYHKNITLDDLSELTYLSKFYISHAFKRYKGISPISYLIQTRIQHAKKLLESTNKSMAQIATDVGFVSQSHFSQTFKQETNHTPFEYRKLSQELKQDTDRQ</sequence>
<dbReference type="AlphaFoldDB" id="A0A4R7ZT17"/>
<comment type="caution">
    <text evidence="5">The sequence shown here is derived from an EMBL/GenBank/DDBJ whole genome shotgun (WGS) entry which is preliminary data.</text>
</comment>
<protein>
    <submittedName>
        <fullName evidence="5">AraC-like DNA-binding protein</fullName>
    </submittedName>
</protein>
<dbReference type="GO" id="GO:0003700">
    <property type="term" value="F:DNA-binding transcription factor activity"/>
    <property type="evidence" value="ECO:0007669"/>
    <property type="project" value="InterPro"/>
</dbReference>
<name>A0A4R7ZT17_9FIRM</name>
<keyword evidence="3" id="KW-0804">Transcription</keyword>